<dbReference type="PANTHER" id="PTHR14119">
    <property type="entry name" value="HYDROLASE"/>
    <property type="match status" value="1"/>
</dbReference>
<dbReference type="Pfam" id="PF00857">
    <property type="entry name" value="Isochorismatase"/>
    <property type="match status" value="1"/>
</dbReference>
<dbReference type="InterPro" id="IPR000868">
    <property type="entry name" value="Isochorismatase-like_dom"/>
</dbReference>
<sequence>CSGKNRTKLWTKKAQVVLQQDWALGVQARPSVANGTLHLAQHLQIIVTIDCLAGRNSLIEDDVLAIKETEQCSPQPSLALESQAGTKMRSAASVQPPAMVRCVGKLNSNRTALFLCDMQEKFRKTITHFPAIVDTSSRMLRACQIMKMPVFVTEQYPKGLSHTVPELGDLSGVTVIDKTQFSMCVNAVMSALPSEIDSVLLCGIEAHACVQQTSLDLLEKNFQVHVIVDAVSSRNPRLDRMKSAGCWLTTSESAVLALLRDASHPHFKEVQKIIWEPSLDSGLLQPGGREPSGGKL</sequence>
<evidence type="ECO:0000313" key="3">
    <source>
        <dbReference type="Proteomes" id="UP000095280"/>
    </source>
</evidence>
<evidence type="ECO:0000313" key="4">
    <source>
        <dbReference type="WBParaSite" id="maker-unitig_10984-snap-gene-0.2-mRNA-1"/>
    </source>
</evidence>
<dbReference type="Proteomes" id="UP000095280">
    <property type="component" value="Unplaced"/>
</dbReference>
<dbReference type="SUPFAM" id="SSF52499">
    <property type="entry name" value="Isochorismatase-like hydrolases"/>
    <property type="match status" value="1"/>
</dbReference>
<keyword evidence="3" id="KW-1185">Reference proteome</keyword>
<evidence type="ECO:0000256" key="1">
    <source>
        <dbReference type="ARBA" id="ARBA00006336"/>
    </source>
</evidence>
<dbReference type="AlphaFoldDB" id="A0A1I8F191"/>
<dbReference type="WBParaSite" id="maker-unitig_10984-snap-gene-0.2-mRNA-1">
    <property type="protein sequence ID" value="maker-unitig_10984-snap-gene-0.2-mRNA-1"/>
    <property type="gene ID" value="maker-unitig_10984-snap-gene-0.2"/>
</dbReference>
<reference evidence="4" key="1">
    <citation type="submission" date="2016-11" db="UniProtKB">
        <authorList>
            <consortium name="WormBaseParasite"/>
        </authorList>
    </citation>
    <scope>IDENTIFICATION</scope>
</reference>
<organism evidence="3 4">
    <name type="scientific">Macrostomum lignano</name>
    <dbReference type="NCBI Taxonomy" id="282301"/>
    <lineage>
        <taxon>Eukaryota</taxon>
        <taxon>Metazoa</taxon>
        <taxon>Spiralia</taxon>
        <taxon>Lophotrochozoa</taxon>
        <taxon>Platyhelminthes</taxon>
        <taxon>Rhabditophora</taxon>
        <taxon>Macrostomorpha</taxon>
        <taxon>Macrostomida</taxon>
        <taxon>Macrostomidae</taxon>
        <taxon>Macrostomum</taxon>
    </lineage>
</organism>
<dbReference type="Gene3D" id="3.40.50.850">
    <property type="entry name" value="Isochorismatase-like"/>
    <property type="match status" value="1"/>
</dbReference>
<comment type="similarity">
    <text evidence="1">Belongs to the isochorismatase family.</text>
</comment>
<evidence type="ECO:0000259" key="2">
    <source>
        <dbReference type="Pfam" id="PF00857"/>
    </source>
</evidence>
<dbReference type="InterPro" id="IPR050993">
    <property type="entry name" value="Isochorismatase_domain"/>
</dbReference>
<accession>A0A1I8F191</accession>
<dbReference type="InterPro" id="IPR036380">
    <property type="entry name" value="Isochorismatase-like_sf"/>
</dbReference>
<protein>
    <submittedName>
        <fullName evidence="4">Isochorismatase domain-containing protein</fullName>
    </submittedName>
</protein>
<proteinExistence type="inferred from homology"/>
<dbReference type="PANTHER" id="PTHR14119:SF3">
    <property type="entry name" value="ISOCHORISMATASE DOMAIN-CONTAINING PROTEIN 2"/>
    <property type="match status" value="1"/>
</dbReference>
<name>A0A1I8F191_9PLAT</name>
<feature type="domain" description="Isochorismatase-like" evidence="2">
    <location>
        <begin position="111"/>
        <end position="252"/>
    </location>
</feature>